<organism evidence="9">
    <name type="scientific">Pseudogymnoascus destructans</name>
    <dbReference type="NCBI Taxonomy" id="655981"/>
    <lineage>
        <taxon>Eukaryota</taxon>
        <taxon>Fungi</taxon>
        <taxon>Dikarya</taxon>
        <taxon>Ascomycota</taxon>
        <taxon>Pezizomycotina</taxon>
        <taxon>Leotiomycetes</taxon>
        <taxon>Thelebolales</taxon>
        <taxon>Thelebolaceae</taxon>
        <taxon>Pseudogymnoascus</taxon>
    </lineage>
</organism>
<accession>A0A177A8C5</accession>
<reference evidence="9" key="1">
    <citation type="submission" date="2016-03" db="EMBL/GenBank/DDBJ databases">
        <title>Updated assembly of Pseudogymnoascus destructans, the fungus causing white-nose syndrome of bats.</title>
        <authorList>
            <person name="Palmer J.M."/>
            <person name="Drees K.P."/>
            <person name="Foster J.T."/>
            <person name="Lindner D.L."/>
        </authorList>
    </citation>
    <scope>NUCLEOTIDE SEQUENCE [LARGE SCALE GENOMIC DNA]</scope>
    <source>
        <strain evidence="9">20631-21</strain>
    </source>
</reference>
<evidence type="ECO:0000256" key="6">
    <source>
        <dbReference type="SAM" id="MobiDB-lite"/>
    </source>
</evidence>
<evidence type="ECO:0000313" key="9">
    <source>
        <dbReference type="EMBL" id="OAF58418.1"/>
    </source>
</evidence>
<evidence type="ECO:0000256" key="5">
    <source>
        <dbReference type="ARBA" id="ARBA00038359"/>
    </source>
</evidence>
<dbReference type="InterPro" id="IPR052337">
    <property type="entry name" value="SAT4-like"/>
</dbReference>
<name>A0A177A8C5_9PEZI</name>
<keyword evidence="3 7" id="KW-1133">Transmembrane helix</keyword>
<gene>
    <name evidence="9" type="ORF">VC83_06540</name>
</gene>
<dbReference type="EMBL" id="KV441397">
    <property type="protein sequence ID" value="OAF58418.1"/>
    <property type="molecule type" value="Genomic_DNA"/>
</dbReference>
<feature type="region of interest" description="Disordered" evidence="6">
    <location>
        <begin position="332"/>
        <end position="353"/>
    </location>
</feature>
<feature type="transmembrane region" description="Helical" evidence="7">
    <location>
        <begin position="143"/>
        <end position="161"/>
    </location>
</feature>
<protein>
    <recommendedName>
        <fullName evidence="8">Rhodopsin domain-containing protein</fullName>
    </recommendedName>
</protein>
<comment type="subcellular location">
    <subcellularLocation>
        <location evidence="1">Membrane</location>
        <topology evidence="1">Multi-pass membrane protein</topology>
    </subcellularLocation>
</comment>
<dbReference type="Pfam" id="PF20684">
    <property type="entry name" value="Fung_rhodopsin"/>
    <property type="match status" value="1"/>
</dbReference>
<feature type="transmembrane region" description="Helical" evidence="7">
    <location>
        <begin position="223"/>
        <end position="247"/>
    </location>
</feature>
<evidence type="ECO:0000256" key="2">
    <source>
        <dbReference type="ARBA" id="ARBA00022692"/>
    </source>
</evidence>
<feature type="transmembrane region" description="Helical" evidence="7">
    <location>
        <begin position="192"/>
        <end position="211"/>
    </location>
</feature>
<proteinExistence type="inferred from homology"/>
<dbReference type="PANTHER" id="PTHR33048:SF129">
    <property type="entry name" value="INTEGRAL MEMBRANE PROTEIN-RELATED"/>
    <property type="match status" value="1"/>
</dbReference>
<keyword evidence="2 7" id="KW-0812">Transmembrane</keyword>
<evidence type="ECO:0000256" key="1">
    <source>
        <dbReference type="ARBA" id="ARBA00004141"/>
    </source>
</evidence>
<dbReference type="Proteomes" id="UP000077154">
    <property type="component" value="Unassembled WGS sequence"/>
</dbReference>
<dbReference type="AlphaFoldDB" id="A0A177A8C5"/>
<dbReference type="RefSeq" id="XP_024323703.1">
    <property type="nucleotide sequence ID" value="XM_024470137.1"/>
</dbReference>
<feature type="transmembrane region" description="Helical" evidence="7">
    <location>
        <begin position="259"/>
        <end position="285"/>
    </location>
</feature>
<evidence type="ECO:0000259" key="8">
    <source>
        <dbReference type="Pfam" id="PF20684"/>
    </source>
</evidence>
<dbReference type="VEuPathDB" id="FungiDB:GMDG_08561"/>
<evidence type="ECO:0000256" key="4">
    <source>
        <dbReference type="ARBA" id="ARBA00023136"/>
    </source>
</evidence>
<feature type="transmembrane region" description="Helical" evidence="7">
    <location>
        <begin position="107"/>
        <end position="131"/>
    </location>
</feature>
<feature type="transmembrane region" description="Helical" evidence="7">
    <location>
        <begin position="62"/>
        <end position="87"/>
    </location>
</feature>
<keyword evidence="4 7" id="KW-0472">Membrane</keyword>
<sequence>MRSPPPEVLASWPKPNYVDPERRGNEGVIVQSILVVLVTAMVIIRLYARIVITRAGIGLDDALIIISWVFAMGLTAGVLLAIERYGWDIHVWDLPPKDLVVSRMVSWASMVLYITTTSLTKTSILVFYLRILVAKVDKIVTKVTIVVVVVYYIASFLALFLQCRPFQHYWEILIPTSVGTCIDESIHMITSAVLNIIIEIAILLIPLRSLFALRIRTTQKVHLISLFSVGLLVIAAASVRLVYVVIIMQESYDVSWYGYFGWLWASIEVHVSIICACVPSCRAFFVAWNRSLSNSGSKMGGRSGTYPSGAARSYNNIEDDVMGLTDRRLGTQARVSARTRRSESEEDSMEGSKGVTIRMEVMQYEEEYREGVRKSRAQNVCGVRDAGLELGIENHGAVRGP</sequence>
<dbReference type="eggNOG" id="ENOG502SMK9">
    <property type="taxonomic scope" value="Eukaryota"/>
</dbReference>
<dbReference type="GO" id="GO:0016020">
    <property type="term" value="C:membrane"/>
    <property type="evidence" value="ECO:0007669"/>
    <property type="project" value="UniProtKB-SubCell"/>
</dbReference>
<evidence type="ECO:0000256" key="3">
    <source>
        <dbReference type="ARBA" id="ARBA00022989"/>
    </source>
</evidence>
<dbReference type="PANTHER" id="PTHR33048">
    <property type="entry name" value="PTH11-LIKE INTEGRAL MEMBRANE PROTEIN (AFU_ORTHOLOGUE AFUA_5G11245)"/>
    <property type="match status" value="1"/>
</dbReference>
<comment type="similarity">
    <text evidence="5">Belongs to the SAT4 family.</text>
</comment>
<feature type="transmembrane region" description="Helical" evidence="7">
    <location>
        <begin position="28"/>
        <end position="50"/>
    </location>
</feature>
<dbReference type="GeneID" id="36289599"/>
<dbReference type="OrthoDB" id="444631at2759"/>
<dbReference type="InterPro" id="IPR049326">
    <property type="entry name" value="Rhodopsin_dom_fungi"/>
</dbReference>
<evidence type="ECO:0000256" key="7">
    <source>
        <dbReference type="SAM" id="Phobius"/>
    </source>
</evidence>
<feature type="domain" description="Rhodopsin" evidence="8">
    <location>
        <begin position="44"/>
        <end position="285"/>
    </location>
</feature>